<organism evidence="2 3">
    <name type="scientific">Mucilaginibacter ximonensis</name>
    <dbReference type="NCBI Taxonomy" id="538021"/>
    <lineage>
        <taxon>Bacteria</taxon>
        <taxon>Pseudomonadati</taxon>
        <taxon>Bacteroidota</taxon>
        <taxon>Sphingobacteriia</taxon>
        <taxon>Sphingobacteriales</taxon>
        <taxon>Sphingobacteriaceae</taxon>
        <taxon>Mucilaginibacter</taxon>
    </lineage>
</organism>
<sequence length="112" mass="12799">MTPDDLLTKKDLENFKNELFEILKPLKEAQTLQQQKWLRSKDVRKLLNISAGTLQNMRIAGTISHNKVGKIFFYKAEDIDKMLSGAEKKARKRSHKACEVADIQCTFSSKGT</sequence>
<comment type="caution">
    <text evidence="2">The sequence shown here is derived from an EMBL/GenBank/DDBJ whole genome shotgun (WGS) entry which is preliminary data.</text>
</comment>
<name>A0ABW5YDR4_9SPHI</name>
<dbReference type="EMBL" id="JBHUPD010000002">
    <property type="protein sequence ID" value="MFD2873477.1"/>
    <property type="molecule type" value="Genomic_DNA"/>
</dbReference>
<evidence type="ECO:0000313" key="2">
    <source>
        <dbReference type="EMBL" id="MFD2873477.1"/>
    </source>
</evidence>
<reference evidence="3" key="1">
    <citation type="journal article" date="2019" name="Int. J. Syst. Evol. Microbiol.">
        <title>The Global Catalogue of Microorganisms (GCM) 10K type strain sequencing project: providing services to taxonomists for standard genome sequencing and annotation.</title>
        <authorList>
            <consortium name="The Broad Institute Genomics Platform"/>
            <consortium name="The Broad Institute Genome Sequencing Center for Infectious Disease"/>
            <person name="Wu L."/>
            <person name="Ma J."/>
        </authorList>
    </citation>
    <scope>NUCLEOTIDE SEQUENCE [LARGE SCALE GENOMIC DNA]</scope>
    <source>
        <strain evidence="3">KCTC 22437</strain>
    </source>
</reference>
<dbReference type="PANTHER" id="PTHR34585:SF22">
    <property type="entry name" value="HELIX-TURN-HELIX DOMAIN-CONTAINING PROTEIN"/>
    <property type="match status" value="1"/>
</dbReference>
<gene>
    <name evidence="2" type="ORF">ACFS5N_13410</name>
</gene>
<dbReference type="Proteomes" id="UP001597557">
    <property type="component" value="Unassembled WGS sequence"/>
</dbReference>
<dbReference type="PANTHER" id="PTHR34585">
    <property type="match status" value="1"/>
</dbReference>
<feature type="domain" description="Helix-turn-helix" evidence="1">
    <location>
        <begin position="37"/>
        <end position="83"/>
    </location>
</feature>
<proteinExistence type="predicted"/>
<protein>
    <submittedName>
        <fullName evidence="2">Helix-turn-helix domain-containing protein</fullName>
    </submittedName>
</protein>
<dbReference type="InterPro" id="IPR041657">
    <property type="entry name" value="HTH_17"/>
</dbReference>
<dbReference type="Pfam" id="PF12728">
    <property type="entry name" value="HTH_17"/>
    <property type="match status" value="1"/>
</dbReference>
<accession>A0ABW5YDR4</accession>
<evidence type="ECO:0000313" key="3">
    <source>
        <dbReference type="Proteomes" id="UP001597557"/>
    </source>
</evidence>
<evidence type="ECO:0000259" key="1">
    <source>
        <dbReference type="Pfam" id="PF12728"/>
    </source>
</evidence>
<keyword evidence="3" id="KW-1185">Reference proteome</keyword>